<evidence type="ECO:0000313" key="2">
    <source>
        <dbReference type="Proteomes" id="UP000243579"/>
    </source>
</evidence>
<sequence length="181" mass="19965">MKSRRIPTASCISRTAAKTRLATTRMSKTRCSGHSGSVYIYLVLTEIHVYLNVSICNPLPTAAMCKVLSSHIMPRPAMSAVSTSAAEDHDSSVFWAFQPQTVTRWSYPAATTTSPTHWIALRADALAFETPRPWVVPSRPPSPTVKIACAMHWSSPPLTTWKAVLLAARMLRQLTPMSWAL</sequence>
<comment type="caution">
    <text evidence="1">The sequence shown here is derived from an EMBL/GenBank/DDBJ whole genome shotgun (WGS) entry which is preliminary data.</text>
</comment>
<keyword evidence="2" id="KW-1185">Reference proteome</keyword>
<organism evidence="1 2">
    <name type="scientific">Achlya hypogyna</name>
    <name type="common">Oomycete</name>
    <name type="synonym">Protoachlya hypogyna</name>
    <dbReference type="NCBI Taxonomy" id="1202772"/>
    <lineage>
        <taxon>Eukaryota</taxon>
        <taxon>Sar</taxon>
        <taxon>Stramenopiles</taxon>
        <taxon>Oomycota</taxon>
        <taxon>Saprolegniomycetes</taxon>
        <taxon>Saprolegniales</taxon>
        <taxon>Achlyaceae</taxon>
        <taxon>Achlya</taxon>
    </lineage>
</organism>
<accession>A0A1V9YXL2</accession>
<proteinExistence type="predicted"/>
<dbReference type="Proteomes" id="UP000243579">
    <property type="component" value="Unassembled WGS sequence"/>
</dbReference>
<evidence type="ECO:0000313" key="1">
    <source>
        <dbReference type="EMBL" id="OQR90432.1"/>
    </source>
</evidence>
<protein>
    <submittedName>
        <fullName evidence="1">Uncharacterized protein</fullName>
    </submittedName>
</protein>
<dbReference type="EMBL" id="JNBR01000627">
    <property type="protein sequence ID" value="OQR90432.1"/>
    <property type="molecule type" value="Genomic_DNA"/>
</dbReference>
<dbReference type="AlphaFoldDB" id="A0A1V9YXL2"/>
<gene>
    <name evidence="1" type="ORF">ACHHYP_05512</name>
</gene>
<name>A0A1V9YXL2_ACHHY</name>
<reference evidence="1 2" key="1">
    <citation type="journal article" date="2014" name="Genome Biol. Evol.">
        <title>The secreted proteins of Achlya hypogyna and Thraustotheca clavata identify the ancestral oomycete secretome and reveal gene acquisitions by horizontal gene transfer.</title>
        <authorList>
            <person name="Misner I."/>
            <person name="Blouin N."/>
            <person name="Leonard G."/>
            <person name="Richards T.A."/>
            <person name="Lane C.E."/>
        </authorList>
    </citation>
    <scope>NUCLEOTIDE SEQUENCE [LARGE SCALE GENOMIC DNA]</scope>
    <source>
        <strain evidence="1 2">ATCC 48635</strain>
    </source>
</reference>